<feature type="region of interest" description="Disordered" evidence="8">
    <location>
        <begin position="179"/>
        <end position="207"/>
    </location>
</feature>
<feature type="compositionally biased region" description="Low complexity" evidence="8">
    <location>
        <begin position="991"/>
        <end position="1009"/>
    </location>
</feature>
<feature type="domain" description="Homeobox" evidence="9">
    <location>
        <begin position="1811"/>
        <end position="1874"/>
    </location>
</feature>
<dbReference type="SUPFAM" id="SSF46689">
    <property type="entry name" value="Homeodomain-like"/>
    <property type="match status" value="1"/>
</dbReference>
<comment type="similarity">
    <text evidence="1">Belongs to the TALE/M-ATYP homeobox family.</text>
</comment>
<feature type="region of interest" description="Disordered" evidence="8">
    <location>
        <begin position="568"/>
        <end position="587"/>
    </location>
</feature>
<dbReference type="GO" id="GO:0003677">
    <property type="term" value="F:DNA binding"/>
    <property type="evidence" value="ECO:0007669"/>
    <property type="project" value="UniProtKB-UniRule"/>
</dbReference>
<dbReference type="Gene3D" id="1.10.10.60">
    <property type="entry name" value="Homeodomain-like"/>
    <property type="match status" value="1"/>
</dbReference>
<dbReference type="SUPFAM" id="SSF52058">
    <property type="entry name" value="L domain-like"/>
    <property type="match status" value="1"/>
</dbReference>
<evidence type="ECO:0000256" key="8">
    <source>
        <dbReference type="SAM" id="MobiDB-lite"/>
    </source>
</evidence>
<feature type="compositionally biased region" description="Polar residues" evidence="8">
    <location>
        <begin position="961"/>
        <end position="982"/>
    </location>
</feature>
<feature type="compositionally biased region" description="Polar residues" evidence="8">
    <location>
        <begin position="358"/>
        <end position="370"/>
    </location>
</feature>
<accession>A0A8H7XSS2</accession>
<feature type="compositionally biased region" description="Polar residues" evidence="8">
    <location>
        <begin position="1695"/>
        <end position="1720"/>
    </location>
</feature>
<dbReference type="InterPro" id="IPR009057">
    <property type="entry name" value="Homeodomain-like_sf"/>
</dbReference>
<evidence type="ECO:0000256" key="4">
    <source>
        <dbReference type="ARBA" id="ARBA00023125"/>
    </source>
</evidence>
<feature type="region of interest" description="Disordered" evidence="8">
    <location>
        <begin position="524"/>
        <end position="557"/>
    </location>
</feature>
<feature type="compositionally biased region" description="Polar residues" evidence="8">
    <location>
        <begin position="866"/>
        <end position="887"/>
    </location>
</feature>
<feature type="region of interest" description="Disordered" evidence="8">
    <location>
        <begin position="1603"/>
        <end position="1720"/>
    </location>
</feature>
<evidence type="ECO:0000256" key="3">
    <source>
        <dbReference type="ARBA" id="ARBA00022737"/>
    </source>
</evidence>
<comment type="subcellular location">
    <subcellularLocation>
        <location evidence="7">Nucleus</location>
    </subcellularLocation>
</comment>
<dbReference type="PANTHER" id="PTHR47566:SF1">
    <property type="entry name" value="PROTEIN NUD1"/>
    <property type="match status" value="1"/>
</dbReference>
<feature type="compositionally biased region" description="Acidic residues" evidence="8">
    <location>
        <begin position="676"/>
        <end position="696"/>
    </location>
</feature>
<feature type="region of interest" description="Disordered" evidence="8">
    <location>
        <begin position="108"/>
        <end position="151"/>
    </location>
</feature>
<dbReference type="InterPro" id="IPR003591">
    <property type="entry name" value="Leu-rich_rpt_typical-subtyp"/>
</dbReference>
<keyword evidence="4 7" id="KW-0238">DNA-binding</keyword>
<evidence type="ECO:0000256" key="5">
    <source>
        <dbReference type="ARBA" id="ARBA00023155"/>
    </source>
</evidence>
<feature type="region of interest" description="Disordered" evidence="8">
    <location>
        <begin position="1923"/>
        <end position="2052"/>
    </location>
</feature>
<evidence type="ECO:0000259" key="9">
    <source>
        <dbReference type="PROSITE" id="PS50071"/>
    </source>
</evidence>
<feature type="region of interest" description="Disordered" evidence="8">
    <location>
        <begin position="866"/>
        <end position="922"/>
    </location>
</feature>
<dbReference type="SUPFAM" id="SSF52047">
    <property type="entry name" value="RNI-like"/>
    <property type="match status" value="1"/>
</dbReference>
<dbReference type="SMART" id="SM00369">
    <property type="entry name" value="LRR_TYP"/>
    <property type="match status" value="6"/>
</dbReference>
<feature type="compositionally biased region" description="Acidic residues" evidence="8">
    <location>
        <begin position="775"/>
        <end position="785"/>
    </location>
</feature>
<feature type="compositionally biased region" description="Polar residues" evidence="8">
    <location>
        <begin position="331"/>
        <end position="341"/>
    </location>
</feature>
<dbReference type="GO" id="GO:0061499">
    <property type="term" value="C:outer plaque of mitotic spindle pole body"/>
    <property type="evidence" value="ECO:0007669"/>
    <property type="project" value="TreeGrafter"/>
</dbReference>
<name>A0A8H7XSS2_PSICU</name>
<reference evidence="10" key="1">
    <citation type="submission" date="2021-02" db="EMBL/GenBank/DDBJ databases">
        <title>Psilocybe cubensis genome.</title>
        <authorList>
            <person name="Mckernan K.J."/>
            <person name="Crawford S."/>
            <person name="Trippe A."/>
            <person name="Kane L.T."/>
            <person name="Mclaughlin S."/>
        </authorList>
    </citation>
    <scope>NUCLEOTIDE SEQUENCE [LARGE SCALE GENOMIC DNA]</scope>
    <source>
        <strain evidence="10">MGC-MH-2018</strain>
    </source>
</reference>
<feature type="region of interest" description="Disordered" evidence="8">
    <location>
        <begin position="1496"/>
        <end position="1580"/>
    </location>
</feature>
<feature type="compositionally biased region" description="Low complexity" evidence="8">
    <location>
        <begin position="1515"/>
        <end position="1528"/>
    </location>
</feature>
<dbReference type="Gene3D" id="3.80.10.10">
    <property type="entry name" value="Ribonuclease Inhibitor"/>
    <property type="match status" value="2"/>
</dbReference>
<feature type="compositionally biased region" description="Low complexity" evidence="8">
    <location>
        <begin position="1943"/>
        <end position="1952"/>
    </location>
</feature>
<dbReference type="SMART" id="SM00365">
    <property type="entry name" value="LRR_SD22"/>
    <property type="match status" value="5"/>
</dbReference>
<dbReference type="InterPro" id="IPR052574">
    <property type="entry name" value="CDIRP"/>
</dbReference>
<dbReference type="GO" id="GO:0031028">
    <property type="term" value="P:septation initiation signaling"/>
    <property type="evidence" value="ECO:0007669"/>
    <property type="project" value="TreeGrafter"/>
</dbReference>
<dbReference type="GO" id="GO:0035591">
    <property type="term" value="F:signaling adaptor activity"/>
    <property type="evidence" value="ECO:0007669"/>
    <property type="project" value="TreeGrafter"/>
</dbReference>
<feature type="DNA-binding region" description="Homeobox" evidence="7">
    <location>
        <begin position="1813"/>
        <end position="1875"/>
    </location>
</feature>
<dbReference type="SMART" id="SM00389">
    <property type="entry name" value="HOX"/>
    <property type="match status" value="1"/>
</dbReference>
<feature type="compositionally biased region" description="Low complexity" evidence="8">
    <location>
        <begin position="1978"/>
        <end position="1993"/>
    </location>
</feature>
<keyword evidence="3" id="KW-0677">Repeat</keyword>
<feature type="compositionally biased region" description="Basic and acidic residues" evidence="8">
    <location>
        <begin position="346"/>
        <end position="356"/>
    </location>
</feature>
<dbReference type="PROSITE" id="PS51450">
    <property type="entry name" value="LRR"/>
    <property type="match status" value="3"/>
</dbReference>
<feature type="region of interest" description="Disordered" evidence="8">
    <location>
        <begin position="449"/>
        <end position="485"/>
    </location>
</feature>
<feature type="region of interest" description="Disordered" evidence="8">
    <location>
        <begin position="935"/>
        <end position="1015"/>
    </location>
</feature>
<feature type="compositionally biased region" description="Acidic residues" evidence="8">
    <location>
        <begin position="12"/>
        <end position="29"/>
    </location>
</feature>
<sequence>MSNPVPAWQTEELQDEWPEEEEGAEEEENNLSYGSRSVSLTVPLSTHIHTTADFEPDVTPSGSGRAPAGTFVVREEVAHAPLLPKTPGRNKKNAIKDFFTPLPLERMFEPPSPPVQDGHASRASNPSPLSHVSNAQTVEEVEQAEEEEEEDEIMETDMPNMNSFHGRKATQGCQFTFAMPRSGPSRPSPLPQAQSTPNPPTVANNVAPLTDPRLRLFQFQYDTYTREHLSALVDSIAINTPSGTGTGTTATPTSFNNGLSRVSEVTGTAANMSHMRSTKRIKLSPSSDLYGGSPPQATIARPKIYGKDYVGESLSLMQKIKQARDYSTISTVASTQTNSPSVVEEESAKKKSDRYLNLKQQQQPSGSQRKPSFLAVPEQTSSNPSSSGTASQSTSYSSSSYRQKAAALMDQIKSDVKRQKRIFSGDTETSHVTTHVEDSDTSIMASVKSVSDIKENSRHSHRRTSSLKKNLISRASPRKQGKQNIEDTDIAHNLSRLSIQQQQPQQQHPIVNVTLIPASQSVLPSNIPHEIGQDGQQRAPPPSSLAPPSYPSNSVRLSTNEDMNRFVSSSTTASGTTITAGSAPSFVKHAGPAHIRTIAPTDLPSLPERFGDMLFDKVMMRWVKNTAQATMDPEKAINQTEELSDDPFGDIESLRDDSRPAEGNTQPAASPSPEPQQEEEQFEHAEEEEGANEDEGPVVVSAGAGVGEMSRISEHSEVEDAEELELSNFSTDASVQSAHIVHLMTGVDTAEYEDETSDSEDDHDLHTATQRAEINDAEFDSEYEDSPSRNNRTVDVLSPPRRVPSVSAPASASVPGPLHPEQQQQQQQQFLTVQTVQVHAVTSFSTPSRGHSSLMAGTPVIKSAMKSNSVTPTSALKNGSYRHNYQTPDHKKAHHRSVSFSDGKREGPIQGIGASGGGPQSVRSKRIADLMDALEYSDLDEEDSPSKVSSSGRPEELQPLGSRQQRASATSGSISPASNVGGATSPRRAFSRTYSNASSSSNKQRAQSSPGRQQSFAKANGTFLTECSFGVAHDRLVEVITDVQPFEPHWEELASIDLSGAKLESVARLKEFLPRLDALSLNNNELAWLSGIPGTVRTLSVAHNFLTGITSYSHLLNLENLDISNNEVESLRQLECLRHLRELRADGNKITSADGLQRMDGLVKLSLQGNVIERIDFGQYRWSRLEMLNISHNCLDRMQGLSSLQSLIALNADMNKLGELEVSGTMGRLRILRVSGNRLKNLDVGRMMNLRTLYADNNGLAGLVKVDRLTKLENLSSANAGWGVVGRSLLTREVRDAKRLYLSGNPLKSDFMVEPCYNLVYLELAGCRLTALPEGMARLLPNLRVLNLNYNFLEDVRALEGLTRLKKLTIIGSRLKNSKPLIRLAQKMPEAEMLDFRMNPCTLGWYLPVLMSEGGGAVSEGGRGGAGWQELDSAFRRDLPDGAYIGRLAYRGLIMESCAGLVQLDGVRVSWKERRKAGQLLEGILGRKRTGLLLLLTTAPPPRPDSLDYDSRRMSSSAASTADTDSSSILSRPEKRSLTPADDPQPKKQRASGDPPAWDIDSASSTHSYEKHSPDAALDHAKVQLPSISTTFEDSYRHDVRRASLPTLRHAPYPPTSLRQNYTHAPGTQSSLSSYTFPAPADDHQDRRPRVSTDVPFGGSASYDQYPSSGLSTGTTPSSSFSHFNEVRTPGLSPYSESESWNPSPSGIVRPSSTPGQLSSPAVKYDDGLRHASFSAPMSQAHMFGSARISGQHDRRSMSGIKGDWSFPNQDFVLPSGNQQYSPSLGPAAPNISVSSPSRSPPSMPSSALVDRPTRKRGKLPKETTDYLKAWLHRHSDHPYPSEEEKKQLCHATGLSMSQVSNWMINARRRILAPAHRAASGPTTTAPFPPSGRSASLSGLLDPMGRRASMPAADALQLYHPMTLQSMPNSPNGHHHSSDYSSRHMMGMSSSRSTHHLGGGGGMYDSHSSSRHMGLYSQGGSHSSGGAHTQSSGYGMSSDVPLSAPPSLSGNPFSSHGGSHGSSGQGMYPSLLPSPRSSSQQQYFNDAPSHSG</sequence>
<organism evidence="10">
    <name type="scientific">Psilocybe cubensis</name>
    <name type="common">Psychedelic mushroom</name>
    <name type="synonym">Stropharia cubensis</name>
    <dbReference type="NCBI Taxonomy" id="181762"/>
    <lineage>
        <taxon>Eukaryota</taxon>
        <taxon>Fungi</taxon>
        <taxon>Dikarya</taxon>
        <taxon>Basidiomycota</taxon>
        <taxon>Agaricomycotina</taxon>
        <taxon>Agaricomycetes</taxon>
        <taxon>Agaricomycetidae</taxon>
        <taxon>Agaricales</taxon>
        <taxon>Agaricineae</taxon>
        <taxon>Strophariaceae</taxon>
        <taxon>Psilocybe</taxon>
    </lineage>
</organism>
<dbReference type="EMBL" id="JAFIQS010000010">
    <property type="protein sequence ID" value="KAG5165346.1"/>
    <property type="molecule type" value="Genomic_DNA"/>
</dbReference>
<feature type="compositionally biased region" description="Polar residues" evidence="8">
    <location>
        <begin position="1923"/>
        <end position="1932"/>
    </location>
</feature>
<proteinExistence type="inferred from homology"/>
<comment type="caution">
    <text evidence="10">The sequence shown here is derived from an EMBL/GenBank/DDBJ whole genome shotgun (WGS) entry which is preliminary data.</text>
</comment>
<dbReference type="InterPro" id="IPR001611">
    <property type="entry name" value="Leu-rich_rpt"/>
</dbReference>
<evidence type="ECO:0000313" key="10">
    <source>
        <dbReference type="EMBL" id="KAG5165346.1"/>
    </source>
</evidence>
<dbReference type="GO" id="GO:0005634">
    <property type="term" value="C:nucleus"/>
    <property type="evidence" value="ECO:0007669"/>
    <property type="project" value="UniProtKB-SubCell"/>
</dbReference>
<feature type="compositionally biased region" description="Low complexity" evidence="8">
    <location>
        <begin position="2025"/>
        <end position="2042"/>
    </location>
</feature>
<dbReference type="GO" id="GO:0006355">
    <property type="term" value="P:regulation of DNA-templated transcription"/>
    <property type="evidence" value="ECO:0007669"/>
    <property type="project" value="InterPro"/>
</dbReference>
<dbReference type="CDD" id="cd00086">
    <property type="entry name" value="homeodomain"/>
    <property type="match status" value="1"/>
</dbReference>
<feature type="compositionally biased region" description="Basic and acidic residues" evidence="8">
    <location>
        <begin position="1568"/>
        <end position="1580"/>
    </location>
</feature>
<feature type="compositionally biased region" description="Low complexity" evidence="8">
    <location>
        <begin position="1667"/>
        <end position="1682"/>
    </location>
</feature>
<evidence type="ECO:0000256" key="2">
    <source>
        <dbReference type="ARBA" id="ARBA00022614"/>
    </source>
</evidence>
<keyword evidence="5 7" id="KW-0371">Homeobox</keyword>
<feature type="compositionally biased region" description="Pro residues" evidence="8">
    <location>
        <begin position="539"/>
        <end position="550"/>
    </location>
</feature>
<dbReference type="InterPro" id="IPR032675">
    <property type="entry name" value="LRR_dom_sf"/>
</dbReference>
<feature type="compositionally biased region" description="Low complexity" evidence="8">
    <location>
        <begin position="798"/>
        <end position="815"/>
    </location>
</feature>
<dbReference type="Pfam" id="PF05920">
    <property type="entry name" value="Homeobox_KN"/>
    <property type="match status" value="1"/>
</dbReference>
<gene>
    <name evidence="10" type="ORF">JR316_010042</name>
</gene>
<keyword evidence="2" id="KW-0433">Leucine-rich repeat</keyword>
<feature type="compositionally biased region" description="Basic and acidic residues" evidence="8">
    <location>
        <begin position="1641"/>
        <end position="1651"/>
    </location>
</feature>
<dbReference type="InterPro" id="IPR001356">
    <property type="entry name" value="HD"/>
</dbReference>
<feature type="compositionally biased region" description="Low complexity" evidence="8">
    <location>
        <begin position="380"/>
        <end position="398"/>
    </location>
</feature>
<feature type="region of interest" description="Disordered" evidence="8">
    <location>
        <begin position="1"/>
        <end position="35"/>
    </location>
</feature>
<evidence type="ECO:0000256" key="1">
    <source>
        <dbReference type="ARBA" id="ARBA00005800"/>
    </source>
</evidence>
<protein>
    <recommendedName>
        <fullName evidence="9">Homeobox domain-containing protein</fullName>
    </recommendedName>
</protein>
<feature type="region of interest" description="Disordered" evidence="8">
    <location>
        <begin position="631"/>
        <end position="698"/>
    </location>
</feature>
<feature type="compositionally biased region" description="Low complexity" evidence="8">
    <location>
        <begin position="568"/>
        <end position="583"/>
    </location>
</feature>
<keyword evidence="6 7" id="KW-0539">Nucleus</keyword>
<dbReference type="GO" id="GO:1902412">
    <property type="term" value="P:regulation of mitotic cytokinesis"/>
    <property type="evidence" value="ECO:0007669"/>
    <property type="project" value="TreeGrafter"/>
</dbReference>
<evidence type="ECO:0000256" key="7">
    <source>
        <dbReference type="PROSITE-ProRule" id="PRU00108"/>
    </source>
</evidence>
<evidence type="ECO:0000256" key="6">
    <source>
        <dbReference type="ARBA" id="ARBA00023242"/>
    </source>
</evidence>
<feature type="region of interest" description="Disordered" evidence="8">
    <location>
        <begin position="1877"/>
        <end position="1901"/>
    </location>
</feature>
<feature type="region of interest" description="Disordered" evidence="8">
    <location>
        <begin position="772"/>
        <end position="828"/>
    </location>
</feature>
<feature type="region of interest" description="Disordered" evidence="8">
    <location>
        <begin position="331"/>
        <end position="398"/>
    </location>
</feature>
<feature type="region of interest" description="Disordered" evidence="8">
    <location>
        <begin position="1776"/>
        <end position="1820"/>
    </location>
</feature>
<feature type="compositionally biased region" description="Polar residues" evidence="8">
    <location>
        <begin position="122"/>
        <end position="134"/>
    </location>
</feature>
<dbReference type="InterPro" id="IPR008422">
    <property type="entry name" value="KN_HD"/>
</dbReference>
<feature type="compositionally biased region" description="Acidic residues" evidence="8">
    <location>
        <begin position="139"/>
        <end position="151"/>
    </location>
</feature>
<dbReference type="PROSITE" id="PS50071">
    <property type="entry name" value="HOMEOBOX_2"/>
    <property type="match status" value="1"/>
</dbReference>
<feature type="compositionally biased region" description="Polar residues" evidence="8">
    <location>
        <begin position="1617"/>
        <end position="1636"/>
    </location>
</feature>
<dbReference type="PANTHER" id="PTHR47566">
    <property type="match status" value="1"/>
</dbReference>
<dbReference type="Pfam" id="PF13855">
    <property type="entry name" value="LRR_8"/>
    <property type="match status" value="1"/>
</dbReference>